<dbReference type="PANTHER" id="PTHR30289:SF8">
    <property type="entry name" value="YHYH DOMAIN-CONTAINING PROTEIN"/>
    <property type="match status" value="1"/>
</dbReference>
<evidence type="ECO:0000313" key="3">
    <source>
        <dbReference type="Proteomes" id="UP000825799"/>
    </source>
</evidence>
<dbReference type="InterPro" id="IPR025924">
    <property type="entry name" value="YHYH_dom"/>
</dbReference>
<feature type="domain" description="YHYH" evidence="1">
    <location>
        <begin position="188"/>
        <end position="239"/>
    </location>
</feature>
<dbReference type="PANTHER" id="PTHR30289">
    <property type="entry name" value="UNCHARACTERIZED PROTEIN YBCL-RELATED"/>
    <property type="match status" value="1"/>
</dbReference>
<gene>
    <name evidence="2" type="ORF">K1X15_11665</name>
</gene>
<dbReference type="RefSeq" id="WP_220303772.1">
    <property type="nucleotide sequence ID" value="NZ_CP080590.1"/>
</dbReference>
<evidence type="ECO:0000259" key="1">
    <source>
        <dbReference type="Pfam" id="PF14240"/>
    </source>
</evidence>
<name>A0ABX8W8V9_9HYPH</name>
<keyword evidence="3" id="KW-1185">Reference proteome</keyword>
<dbReference type="EMBL" id="CP080590">
    <property type="protein sequence ID" value="QYO75308.1"/>
    <property type="molecule type" value="Genomic_DNA"/>
</dbReference>
<proteinExistence type="predicted"/>
<reference evidence="2 3" key="1">
    <citation type="submission" date="2021-08" db="EMBL/GenBank/DDBJ databases">
        <title>Devosia salina sp. nov., isolated from the South China Sea sediment.</title>
        <authorList>
            <person name="Zhou Z."/>
        </authorList>
    </citation>
    <scope>NUCLEOTIDE SEQUENCE [LARGE SCALE GENOMIC DNA]</scope>
    <source>
        <strain evidence="2 3">SCS-3</strain>
    </source>
</reference>
<dbReference type="Pfam" id="PF14240">
    <property type="entry name" value="YHYH"/>
    <property type="match status" value="1"/>
</dbReference>
<protein>
    <submittedName>
        <fullName evidence="2">YHYH protein</fullName>
    </submittedName>
</protein>
<organism evidence="2 3">
    <name type="scientific">Devosia salina</name>
    <dbReference type="NCBI Taxonomy" id="2860336"/>
    <lineage>
        <taxon>Bacteria</taxon>
        <taxon>Pseudomonadati</taxon>
        <taxon>Pseudomonadota</taxon>
        <taxon>Alphaproteobacteria</taxon>
        <taxon>Hyphomicrobiales</taxon>
        <taxon>Devosiaceae</taxon>
        <taxon>Devosia</taxon>
    </lineage>
</organism>
<dbReference type="Proteomes" id="UP000825799">
    <property type="component" value="Chromosome"/>
</dbReference>
<accession>A0ABX8W8V9</accession>
<sequence>MFTSTRTIQRVRPAIATLVFALGTANGSAHDLPLGDGRISTSPRQGYVYSCQTRFPANGVGAQASGAWLDEASGTWDPDLKPIVDGSVKWPSEITLSVEGTQRIVRGNGLPDHATGTFPVSRSDDAYRYDRNPNSITAQSVLLRLDVTPSLANTPSCVPMGMIGFALSGAAIYNALDAKGDDAPAHEIQDGCNGHPERQGEYHYHNYSDCFVDARSGPDGHSDLIGHALDGFGLYGKYESTGDELSTDDLDACHGHTGPIEWDGKVVEMYHYHFTEDYPYTLGCFAGRVTQ</sequence>
<evidence type="ECO:0000313" key="2">
    <source>
        <dbReference type="EMBL" id="QYO75308.1"/>
    </source>
</evidence>